<feature type="domain" description="Response regulatory" evidence="4">
    <location>
        <begin position="275"/>
        <end position="384"/>
    </location>
</feature>
<dbReference type="Pfam" id="PF00072">
    <property type="entry name" value="Response_reg"/>
    <property type="match status" value="1"/>
</dbReference>
<gene>
    <name evidence="5" type="ORF">ACFQDL_31625</name>
</gene>
<feature type="coiled-coil region" evidence="3">
    <location>
        <begin position="208"/>
        <end position="235"/>
    </location>
</feature>
<evidence type="ECO:0000256" key="3">
    <source>
        <dbReference type="SAM" id="Coils"/>
    </source>
</evidence>
<keyword evidence="6" id="KW-1185">Reference proteome</keyword>
<dbReference type="PANTHER" id="PTHR44591">
    <property type="entry name" value="STRESS RESPONSE REGULATOR PROTEIN 1"/>
    <property type="match status" value="1"/>
</dbReference>
<evidence type="ECO:0000313" key="6">
    <source>
        <dbReference type="Proteomes" id="UP001596422"/>
    </source>
</evidence>
<keyword evidence="3" id="KW-0175">Coiled coil</keyword>
<evidence type="ECO:0000256" key="2">
    <source>
        <dbReference type="PROSITE-ProRule" id="PRU00169"/>
    </source>
</evidence>
<comment type="caution">
    <text evidence="5">The sequence shown here is derived from an EMBL/GenBank/DDBJ whole genome shotgun (WGS) entry which is preliminary data.</text>
</comment>
<feature type="modified residue" description="4-aspartylphosphate" evidence="2">
    <location>
        <position position="324"/>
    </location>
</feature>
<evidence type="ECO:0000259" key="4">
    <source>
        <dbReference type="PROSITE" id="PS50110"/>
    </source>
</evidence>
<evidence type="ECO:0000313" key="5">
    <source>
        <dbReference type="EMBL" id="MFC6674148.1"/>
    </source>
</evidence>
<dbReference type="Gene3D" id="3.40.50.2300">
    <property type="match status" value="1"/>
</dbReference>
<organism evidence="5 6">
    <name type="scientific">Marinobacterium aestuariivivens</name>
    <dbReference type="NCBI Taxonomy" id="1698799"/>
    <lineage>
        <taxon>Bacteria</taxon>
        <taxon>Pseudomonadati</taxon>
        <taxon>Pseudomonadota</taxon>
        <taxon>Gammaproteobacteria</taxon>
        <taxon>Oceanospirillales</taxon>
        <taxon>Oceanospirillaceae</taxon>
        <taxon>Marinobacterium</taxon>
    </lineage>
</organism>
<dbReference type="Proteomes" id="UP001596422">
    <property type="component" value="Unassembled WGS sequence"/>
</dbReference>
<evidence type="ECO:0000256" key="1">
    <source>
        <dbReference type="ARBA" id="ARBA00022553"/>
    </source>
</evidence>
<dbReference type="PROSITE" id="PS50110">
    <property type="entry name" value="RESPONSE_REGULATORY"/>
    <property type="match status" value="1"/>
</dbReference>
<dbReference type="InterPro" id="IPR001789">
    <property type="entry name" value="Sig_transdc_resp-reg_receiver"/>
</dbReference>
<dbReference type="SUPFAM" id="SSF52172">
    <property type="entry name" value="CheY-like"/>
    <property type="match status" value="1"/>
</dbReference>
<reference evidence="6" key="1">
    <citation type="journal article" date="2019" name="Int. J. Syst. Evol. Microbiol.">
        <title>The Global Catalogue of Microorganisms (GCM) 10K type strain sequencing project: providing services to taxonomists for standard genome sequencing and annotation.</title>
        <authorList>
            <consortium name="The Broad Institute Genomics Platform"/>
            <consortium name="The Broad Institute Genome Sequencing Center for Infectious Disease"/>
            <person name="Wu L."/>
            <person name="Ma J."/>
        </authorList>
    </citation>
    <scope>NUCLEOTIDE SEQUENCE [LARGE SCALE GENOMIC DNA]</scope>
    <source>
        <strain evidence="6">NBRC 111756</strain>
    </source>
</reference>
<sequence length="384" mass="42882">MMTDKNILIAAEDVDDADVIFDMLRREFDNLAISTDPDKAIEDFEAHCPAVLVLAFTSLAKAQAYYLGLYRLSTQVHTMAHRTVILCSKGELEQVFALCKKGYYASYVLFWPLGYDSTRLAMEVHHALEQMSTGEEGGPTPAEFAAQARRIAGLEAMLEKNMAQGNEHIDLASRSFDQAGENITVALNGFAQRLTMDRSAGETETWDRTTYEAVIDRLAKDLEQLKQEKIDQSLDSAKASIQPMRQWAEQFKQELEPQLESVRAIQKLSEAVRPLVLVVDDDEFQQKLLGQILVEAGVELMFAASSNEALALLHRRRPDLVLMDVGLPDLNGIETTRRMKSVDRFASIPVVMITGHHGQKEVVIQSRRPAPPILSSSLSTRPCC</sequence>
<dbReference type="PANTHER" id="PTHR44591:SF3">
    <property type="entry name" value="RESPONSE REGULATORY DOMAIN-CONTAINING PROTEIN"/>
    <property type="match status" value="1"/>
</dbReference>
<accession>A0ABW2A9K5</accession>
<dbReference type="InterPro" id="IPR050595">
    <property type="entry name" value="Bact_response_regulator"/>
</dbReference>
<proteinExistence type="predicted"/>
<dbReference type="EMBL" id="JBHSWE010000002">
    <property type="protein sequence ID" value="MFC6674148.1"/>
    <property type="molecule type" value="Genomic_DNA"/>
</dbReference>
<keyword evidence="1 2" id="KW-0597">Phosphoprotein</keyword>
<name>A0ABW2A9K5_9GAMM</name>
<dbReference type="SMART" id="SM00448">
    <property type="entry name" value="REC"/>
    <property type="match status" value="1"/>
</dbReference>
<dbReference type="RefSeq" id="WP_379913843.1">
    <property type="nucleotide sequence ID" value="NZ_JBHSWE010000002.1"/>
</dbReference>
<protein>
    <submittedName>
        <fullName evidence="5">PleD family two-component system response regulator</fullName>
    </submittedName>
</protein>
<dbReference type="InterPro" id="IPR011006">
    <property type="entry name" value="CheY-like_superfamily"/>
</dbReference>